<reference evidence="1 2" key="1">
    <citation type="submission" date="2016-11" db="EMBL/GenBank/DDBJ databases">
        <authorList>
            <person name="Jaros S."/>
            <person name="Januszkiewicz K."/>
            <person name="Wedrychowicz H."/>
        </authorList>
    </citation>
    <scope>NUCLEOTIDE SEQUENCE [LARGE SCALE GENOMIC DNA]</scope>
    <source>
        <strain evidence="1 2">GAS86</strain>
    </source>
</reference>
<organism evidence="1 2">
    <name type="scientific">Paraburkholderia phenazinium</name>
    <dbReference type="NCBI Taxonomy" id="60549"/>
    <lineage>
        <taxon>Bacteria</taxon>
        <taxon>Pseudomonadati</taxon>
        <taxon>Pseudomonadota</taxon>
        <taxon>Betaproteobacteria</taxon>
        <taxon>Burkholderiales</taxon>
        <taxon>Burkholderiaceae</taxon>
        <taxon>Paraburkholderia</taxon>
    </lineage>
</organism>
<dbReference type="AlphaFoldDB" id="A0A1N6I6C4"/>
<proteinExistence type="predicted"/>
<gene>
    <name evidence="1" type="ORF">SAMN05444168_4031</name>
</gene>
<accession>A0A1N6I6C4</accession>
<sequence length="44" mass="5071">MSPICLINVAGIRDHALHLTDMPRSTWHVRLVDWVARLLLIYCA</sequence>
<name>A0A1N6I6C4_9BURK</name>
<protein>
    <submittedName>
        <fullName evidence="1">Uncharacterized protein</fullName>
    </submittedName>
</protein>
<evidence type="ECO:0000313" key="2">
    <source>
        <dbReference type="Proteomes" id="UP000184693"/>
    </source>
</evidence>
<dbReference type="Proteomes" id="UP000184693">
    <property type="component" value="Unassembled WGS sequence"/>
</dbReference>
<evidence type="ECO:0000313" key="1">
    <source>
        <dbReference type="EMBL" id="SIO27577.1"/>
    </source>
</evidence>
<dbReference type="EMBL" id="FSRM01000001">
    <property type="protein sequence ID" value="SIO27577.1"/>
    <property type="molecule type" value="Genomic_DNA"/>
</dbReference>